<dbReference type="NCBIfam" id="NF000940">
    <property type="entry name" value="PRK00094.1-2"/>
    <property type="match status" value="1"/>
</dbReference>
<feature type="binding site" evidence="13">
    <location>
        <position position="253"/>
    </location>
    <ligand>
        <name>NADPH</name>
        <dbReference type="ChEBI" id="CHEBI:57783"/>
    </ligand>
</feature>
<sequence length="333" mass="35781">MKLTVIGAGCWGLTLAWLLTDNFDKVTVWGRQQDLSEDLIKNNHCSKPLEVQLEDKVEVTSDLASAIDGADIILNVVATSGTRNVCENLRKSGIKSEQILVNASKGIELPSLMRMSEVIKDVLPEQKLAILSGPTLAKEVLAGKPTAACVACEDMEVAEFVQKACNVPNRFRLYTNNDVIGVELGGSLKNVIAIASGFAHEMGLGDNCAGALLTRGMAEIVRVSITLGANPSTLYGLSGMGDLIATCSSPMSRNYTVGSMLAKGKKVDDILKELGSVAEGVKTSKAICELAKKLDIEVPVSSAIYEAVYTDITPKELLCKLMNRKLKEEERYV</sequence>
<feature type="binding site" evidence="13">
    <location>
        <position position="105"/>
    </location>
    <ligand>
        <name>NADPH</name>
        <dbReference type="ChEBI" id="CHEBI:57783"/>
    </ligand>
</feature>
<feature type="binding site" evidence="13">
    <location>
        <position position="133"/>
    </location>
    <ligand>
        <name>sn-glycerol 3-phosphate</name>
        <dbReference type="ChEBI" id="CHEBI:57597"/>
    </ligand>
</feature>
<dbReference type="GO" id="GO:0008654">
    <property type="term" value="P:phospholipid biosynthetic process"/>
    <property type="evidence" value="ECO:0007669"/>
    <property type="project" value="UniProtKB-KW"/>
</dbReference>
<evidence type="ECO:0000313" key="21">
    <source>
        <dbReference type="Proteomes" id="UP000823928"/>
    </source>
</evidence>
<dbReference type="GO" id="GO:0006650">
    <property type="term" value="P:glycerophospholipid metabolic process"/>
    <property type="evidence" value="ECO:0007669"/>
    <property type="project" value="UniProtKB-UniRule"/>
</dbReference>
<dbReference type="InterPro" id="IPR036291">
    <property type="entry name" value="NAD(P)-bd_dom_sf"/>
</dbReference>
<gene>
    <name evidence="13" type="primary">gpsA</name>
    <name evidence="20" type="ORF">IAC10_09660</name>
</gene>
<feature type="binding site" evidence="13">
    <location>
        <position position="242"/>
    </location>
    <ligand>
        <name>sn-glycerol 3-phosphate</name>
        <dbReference type="ChEBI" id="CHEBI:57597"/>
    </ligand>
</feature>
<evidence type="ECO:0000256" key="10">
    <source>
        <dbReference type="ARBA" id="ARBA00066687"/>
    </source>
</evidence>
<dbReference type="PANTHER" id="PTHR11728">
    <property type="entry name" value="GLYCEROL-3-PHOSPHATE DEHYDROGENASE"/>
    <property type="match status" value="1"/>
</dbReference>
<feature type="binding site" evidence="16">
    <location>
        <position position="137"/>
    </location>
    <ligand>
        <name>NAD(+)</name>
        <dbReference type="ChEBI" id="CHEBI:57540"/>
    </ligand>
</feature>
<dbReference type="Proteomes" id="UP000823928">
    <property type="component" value="Unassembled WGS sequence"/>
</dbReference>
<evidence type="ECO:0000256" key="11">
    <source>
        <dbReference type="ARBA" id="ARBA00069372"/>
    </source>
</evidence>
<evidence type="ECO:0000256" key="3">
    <source>
        <dbReference type="ARBA" id="ARBA00022857"/>
    </source>
</evidence>
<dbReference type="GO" id="GO:0051287">
    <property type="term" value="F:NAD binding"/>
    <property type="evidence" value="ECO:0007669"/>
    <property type="project" value="InterPro"/>
</dbReference>
<keyword evidence="8 13" id="KW-1208">Phospholipid metabolism</keyword>
<evidence type="ECO:0000256" key="2">
    <source>
        <dbReference type="ARBA" id="ARBA00022516"/>
    </source>
</evidence>
<dbReference type="PANTHER" id="PTHR11728:SF1">
    <property type="entry name" value="GLYCEROL-3-PHOSPHATE DEHYDROGENASE [NAD(+)] 2, CHLOROPLASTIC"/>
    <property type="match status" value="1"/>
</dbReference>
<feature type="binding site" evidence="13">
    <location>
        <position position="31"/>
    </location>
    <ligand>
        <name>NADPH</name>
        <dbReference type="ChEBI" id="CHEBI:57783"/>
    </ligand>
</feature>
<feature type="active site" description="Proton acceptor" evidence="13 14">
    <location>
        <position position="189"/>
    </location>
</feature>
<dbReference type="Pfam" id="PF07479">
    <property type="entry name" value="NAD_Gly3P_dh_C"/>
    <property type="match status" value="1"/>
</dbReference>
<dbReference type="FunFam" id="3.40.50.720:FF:000019">
    <property type="entry name" value="Glycerol-3-phosphate dehydrogenase [NAD(P)+]"/>
    <property type="match status" value="1"/>
</dbReference>
<feature type="binding site" evidence="13">
    <location>
        <position position="254"/>
    </location>
    <ligand>
        <name>sn-glycerol 3-phosphate</name>
        <dbReference type="ChEBI" id="CHEBI:57597"/>
    </ligand>
</feature>
<evidence type="ECO:0000256" key="13">
    <source>
        <dbReference type="HAMAP-Rule" id="MF_00394"/>
    </source>
</evidence>
<feature type="binding site" evidence="13">
    <location>
        <position position="277"/>
    </location>
    <ligand>
        <name>NADPH</name>
        <dbReference type="ChEBI" id="CHEBI:57783"/>
    </ligand>
</feature>
<dbReference type="GO" id="GO:0005975">
    <property type="term" value="P:carbohydrate metabolic process"/>
    <property type="evidence" value="ECO:0007669"/>
    <property type="project" value="InterPro"/>
</dbReference>
<name>A0A9D1JNT3_9BACT</name>
<keyword evidence="7 13" id="KW-0594">Phospholipid biosynthesis</keyword>
<evidence type="ECO:0000256" key="4">
    <source>
        <dbReference type="ARBA" id="ARBA00023002"/>
    </source>
</evidence>
<dbReference type="AlphaFoldDB" id="A0A9D1JNT3"/>
<accession>A0A9D1JNT3</accession>
<dbReference type="InterPro" id="IPR011128">
    <property type="entry name" value="G3P_DH_NAD-dep_N"/>
</dbReference>
<feature type="binding site" evidence="13">
    <location>
        <position position="11"/>
    </location>
    <ligand>
        <name>NADPH</name>
        <dbReference type="ChEBI" id="CHEBI:57783"/>
    </ligand>
</feature>
<organism evidence="20 21">
    <name type="scientific">Candidatus Scatousia excrementigallinarum</name>
    <dbReference type="NCBI Taxonomy" id="2840935"/>
    <lineage>
        <taxon>Bacteria</taxon>
        <taxon>Candidatus Scatousia</taxon>
    </lineage>
</organism>
<dbReference type="EMBL" id="DVIU01000189">
    <property type="protein sequence ID" value="HIS36874.1"/>
    <property type="molecule type" value="Genomic_DNA"/>
</dbReference>
<comment type="subcellular location">
    <subcellularLocation>
        <location evidence="13">Cytoplasm</location>
    </subcellularLocation>
</comment>
<keyword evidence="4 13" id="KW-0560">Oxidoreductase</keyword>
<feature type="binding site" evidence="13">
    <location>
        <position position="137"/>
    </location>
    <ligand>
        <name>NADPH</name>
        <dbReference type="ChEBI" id="CHEBI:57783"/>
    </ligand>
</feature>
<feature type="binding site" evidence="13">
    <location>
        <position position="279"/>
    </location>
    <ligand>
        <name>NADPH</name>
        <dbReference type="ChEBI" id="CHEBI:57783"/>
    </ligand>
</feature>
<dbReference type="InterPro" id="IPR006168">
    <property type="entry name" value="G3P_DH_NAD-dep"/>
</dbReference>
<dbReference type="GO" id="GO:0047952">
    <property type="term" value="F:glycerol-3-phosphate dehydrogenase [NAD(P)+] activity"/>
    <property type="evidence" value="ECO:0007669"/>
    <property type="project" value="UniProtKB-UniRule"/>
</dbReference>
<dbReference type="GO" id="GO:0046168">
    <property type="term" value="P:glycerol-3-phosphate catabolic process"/>
    <property type="evidence" value="ECO:0007669"/>
    <property type="project" value="InterPro"/>
</dbReference>
<proteinExistence type="inferred from homology"/>
<comment type="similarity">
    <text evidence="1 13 17">Belongs to the NAD-dependent glycerol-3-phosphate dehydrogenase family.</text>
</comment>
<dbReference type="Gene3D" id="1.10.1040.10">
    <property type="entry name" value="N-(1-d-carboxylethyl)-l-norvaline Dehydrogenase, domain 2"/>
    <property type="match status" value="1"/>
</dbReference>
<feature type="binding site" evidence="13">
    <location>
        <position position="135"/>
    </location>
    <ligand>
        <name>sn-glycerol 3-phosphate</name>
        <dbReference type="ChEBI" id="CHEBI:57597"/>
    </ligand>
</feature>
<keyword evidence="13" id="KW-0963">Cytoplasm</keyword>
<reference evidence="20" key="1">
    <citation type="submission" date="2020-10" db="EMBL/GenBank/DDBJ databases">
        <authorList>
            <person name="Gilroy R."/>
        </authorList>
    </citation>
    <scope>NUCLEOTIDE SEQUENCE</scope>
    <source>
        <strain evidence="20">6276</strain>
    </source>
</reference>
<comment type="function">
    <text evidence="13">Catalyzes the reduction of the glycolytic intermediate dihydroxyacetone phosphate (DHAP) to sn-glycerol 3-phosphate (G3P), the key precursor for phospholipid synthesis.</text>
</comment>
<dbReference type="InterPro" id="IPR013328">
    <property type="entry name" value="6PGD_dom2"/>
</dbReference>
<feature type="binding site" evidence="15">
    <location>
        <position position="105"/>
    </location>
    <ligand>
        <name>substrate</name>
    </ligand>
</feature>
<reference evidence="20" key="2">
    <citation type="journal article" date="2021" name="PeerJ">
        <title>Extensive microbial diversity within the chicken gut microbiome revealed by metagenomics and culture.</title>
        <authorList>
            <person name="Gilroy R."/>
            <person name="Ravi A."/>
            <person name="Getino M."/>
            <person name="Pursley I."/>
            <person name="Horton D.L."/>
            <person name="Alikhan N.F."/>
            <person name="Baker D."/>
            <person name="Gharbi K."/>
            <person name="Hall N."/>
            <person name="Watson M."/>
            <person name="Adriaenssens E.M."/>
            <person name="Foster-Nyarko E."/>
            <person name="Jarju S."/>
            <person name="Secka A."/>
            <person name="Antonio M."/>
            <person name="Oren A."/>
            <person name="Chaudhuri R.R."/>
            <person name="La Ragione R."/>
            <person name="Hildebrand F."/>
            <person name="Pallen M.J."/>
        </authorList>
    </citation>
    <scope>NUCLEOTIDE SEQUENCE</scope>
    <source>
        <strain evidence="20">6276</strain>
    </source>
</reference>
<keyword evidence="6 13" id="KW-0443">Lipid metabolism</keyword>
<feature type="binding site" evidence="16">
    <location>
        <position position="253"/>
    </location>
    <ligand>
        <name>NAD(+)</name>
        <dbReference type="ChEBI" id="CHEBI:57540"/>
    </ligand>
</feature>
<dbReference type="SUPFAM" id="SSF48179">
    <property type="entry name" value="6-phosphogluconate dehydrogenase C-terminal domain-like"/>
    <property type="match status" value="1"/>
</dbReference>
<protein>
    <recommendedName>
        <fullName evidence="11 13">Glycerol-3-phosphate dehydrogenase [NAD(P)+]</fullName>
        <ecNumber evidence="10 13">1.1.1.94</ecNumber>
    </recommendedName>
    <alternativeName>
        <fullName evidence="13">NAD(P)(+)-dependent glycerol-3-phosphate dehydrogenase</fullName>
    </alternativeName>
    <alternativeName>
        <fullName evidence="12 13">NAD(P)H-dependent dihydroxyacetone-phosphate reductase</fullName>
    </alternativeName>
</protein>
<feature type="binding site" evidence="15">
    <location>
        <begin position="253"/>
        <end position="254"/>
    </location>
    <ligand>
        <name>substrate</name>
    </ligand>
</feature>
<dbReference type="NCBIfam" id="NF000942">
    <property type="entry name" value="PRK00094.1-4"/>
    <property type="match status" value="1"/>
</dbReference>
<keyword evidence="5 13" id="KW-0520">NAD</keyword>
<feature type="binding site" evidence="13">
    <location>
        <position position="252"/>
    </location>
    <ligand>
        <name>sn-glycerol 3-phosphate</name>
        <dbReference type="ChEBI" id="CHEBI:57597"/>
    </ligand>
</feature>
<dbReference type="HAMAP" id="MF_00394">
    <property type="entry name" value="NAD_Glyc3P_dehydrog"/>
    <property type="match status" value="1"/>
</dbReference>
<evidence type="ECO:0000256" key="16">
    <source>
        <dbReference type="PIRSR" id="PIRSR000114-3"/>
    </source>
</evidence>
<comment type="catalytic activity">
    <reaction evidence="9">
        <text>sn-glycerol 3-phosphate + NADP(+) = dihydroxyacetone phosphate + NADPH + H(+)</text>
        <dbReference type="Rhea" id="RHEA:11096"/>
        <dbReference type="ChEBI" id="CHEBI:15378"/>
        <dbReference type="ChEBI" id="CHEBI:57597"/>
        <dbReference type="ChEBI" id="CHEBI:57642"/>
        <dbReference type="ChEBI" id="CHEBI:57783"/>
        <dbReference type="ChEBI" id="CHEBI:58349"/>
        <dbReference type="EC" id="1.1.1.94"/>
    </reaction>
    <physiologicalReaction direction="right-to-left" evidence="9">
        <dbReference type="Rhea" id="RHEA:11098"/>
    </physiologicalReaction>
</comment>
<dbReference type="GO" id="GO:0046167">
    <property type="term" value="P:glycerol-3-phosphate biosynthetic process"/>
    <property type="evidence" value="ECO:0007669"/>
    <property type="project" value="UniProtKB-UniRule"/>
</dbReference>
<evidence type="ECO:0000256" key="5">
    <source>
        <dbReference type="ARBA" id="ARBA00023027"/>
    </source>
</evidence>
<keyword evidence="3 13" id="KW-0521">NADP</keyword>
<dbReference type="Pfam" id="PF01210">
    <property type="entry name" value="NAD_Gly3P_dh_N"/>
    <property type="match status" value="1"/>
</dbReference>
<evidence type="ECO:0000256" key="12">
    <source>
        <dbReference type="ARBA" id="ARBA00080511"/>
    </source>
</evidence>
<evidence type="ECO:0000256" key="8">
    <source>
        <dbReference type="ARBA" id="ARBA00023264"/>
    </source>
</evidence>
<feature type="binding site" evidence="13">
    <location>
        <position position="105"/>
    </location>
    <ligand>
        <name>sn-glycerol 3-phosphate</name>
        <dbReference type="ChEBI" id="CHEBI:57597"/>
    </ligand>
</feature>
<comment type="caution">
    <text evidence="20">The sequence shown here is derived from an EMBL/GenBank/DDBJ whole genome shotgun (WGS) entry which is preliminary data.</text>
</comment>
<evidence type="ECO:0000259" key="19">
    <source>
        <dbReference type="Pfam" id="PF07479"/>
    </source>
</evidence>
<dbReference type="InterPro" id="IPR008927">
    <property type="entry name" value="6-PGluconate_DH-like_C_sf"/>
</dbReference>
<evidence type="ECO:0000256" key="15">
    <source>
        <dbReference type="PIRSR" id="PIRSR000114-2"/>
    </source>
</evidence>
<evidence type="ECO:0000256" key="9">
    <source>
        <dbReference type="ARBA" id="ARBA00052716"/>
    </source>
</evidence>
<comment type="pathway">
    <text evidence="13">Membrane lipid metabolism; glycerophospholipid metabolism.</text>
</comment>
<comment type="catalytic activity">
    <reaction evidence="13">
        <text>sn-glycerol 3-phosphate + NAD(+) = dihydroxyacetone phosphate + NADH + H(+)</text>
        <dbReference type="Rhea" id="RHEA:11092"/>
        <dbReference type="ChEBI" id="CHEBI:15378"/>
        <dbReference type="ChEBI" id="CHEBI:57540"/>
        <dbReference type="ChEBI" id="CHEBI:57597"/>
        <dbReference type="ChEBI" id="CHEBI:57642"/>
        <dbReference type="ChEBI" id="CHEBI:57945"/>
        <dbReference type="EC" id="1.1.1.94"/>
    </reaction>
</comment>
<dbReference type="SUPFAM" id="SSF51735">
    <property type="entry name" value="NAD(P)-binding Rossmann-fold domains"/>
    <property type="match status" value="1"/>
</dbReference>
<evidence type="ECO:0000256" key="14">
    <source>
        <dbReference type="PIRSR" id="PIRSR000114-1"/>
    </source>
</evidence>
<dbReference type="InterPro" id="IPR006109">
    <property type="entry name" value="G3P_DH_NAD-dep_C"/>
</dbReference>
<evidence type="ECO:0000256" key="17">
    <source>
        <dbReference type="RuleBase" id="RU000437"/>
    </source>
</evidence>
<keyword evidence="13" id="KW-0547">Nucleotide-binding</keyword>
<feature type="binding site" evidence="13">
    <location>
        <position position="253"/>
    </location>
    <ligand>
        <name>sn-glycerol 3-phosphate</name>
        <dbReference type="ChEBI" id="CHEBI:57597"/>
    </ligand>
</feature>
<dbReference type="Gene3D" id="3.40.50.720">
    <property type="entry name" value="NAD(P)-binding Rossmann-like Domain"/>
    <property type="match status" value="1"/>
</dbReference>
<evidence type="ECO:0000256" key="7">
    <source>
        <dbReference type="ARBA" id="ARBA00023209"/>
    </source>
</evidence>
<comment type="caution">
    <text evidence="13">Lacks conserved residue(s) required for the propagation of feature annotation.</text>
</comment>
<feature type="domain" description="Glycerol-3-phosphate dehydrogenase NAD-dependent C-terminal" evidence="19">
    <location>
        <begin position="178"/>
        <end position="318"/>
    </location>
</feature>
<feature type="domain" description="Glycerol-3-phosphate dehydrogenase NAD-dependent N-terminal" evidence="18">
    <location>
        <begin position="2"/>
        <end position="157"/>
    </location>
</feature>
<feature type="binding site" evidence="16">
    <location>
        <begin position="7"/>
        <end position="12"/>
    </location>
    <ligand>
        <name>NAD(+)</name>
        <dbReference type="ChEBI" id="CHEBI:57540"/>
    </ligand>
</feature>
<dbReference type="FunFam" id="1.10.1040.10:FF:000001">
    <property type="entry name" value="Glycerol-3-phosphate dehydrogenase [NAD(P)+]"/>
    <property type="match status" value="1"/>
</dbReference>
<keyword evidence="2 13" id="KW-0444">Lipid biosynthesis</keyword>
<evidence type="ECO:0000256" key="6">
    <source>
        <dbReference type="ARBA" id="ARBA00023098"/>
    </source>
</evidence>
<dbReference type="EC" id="1.1.1.94" evidence="10 13"/>
<feature type="binding site" evidence="13">
    <location>
        <position position="189"/>
    </location>
    <ligand>
        <name>sn-glycerol 3-phosphate</name>
        <dbReference type="ChEBI" id="CHEBI:57597"/>
    </ligand>
</feature>
<dbReference type="GO" id="GO:0005829">
    <property type="term" value="C:cytosol"/>
    <property type="evidence" value="ECO:0007669"/>
    <property type="project" value="TreeGrafter"/>
</dbReference>
<evidence type="ECO:0000259" key="18">
    <source>
        <dbReference type="Pfam" id="PF01210"/>
    </source>
</evidence>
<evidence type="ECO:0000256" key="1">
    <source>
        <dbReference type="ARBA" id="ARBA00011009"/>
    </source>
</evidence>
<dbReference type="PIRSF" id="PIRSF000114">
    <property type="entry name" value="Glycerol-3-P_dh"/>
    <property type="match status" value="1"/>
</dbReference>
<evidence type="ECO:0000313" key="20">
    <source>
        <dbReference type="EMBL" id="HIS36874.1"/>
    </source>
</evidence>
<dbReference type="PRINTS" id="PR00077">
    <property type="entry name" value="GPDHDRGNASE"/>
</dbReference>